<feature type="compositionally biased region" description="Basic and acidic residues" evidence="3">
    <location>
        <begin position="19"/>
        <end position="31"/>
    </location>
</feature>
<accession>A0A918TGF6</accession>
<evidence type="ECO:0000256" key="3">
    <source>
        <dbReference type="SAM" id="MobiDB-lite"/>
    </source>
</evidence>
<comment type="caution">
    <text evidence="5">The sequence shown here is derived from an EMBL/GenBank/DDBJ whole genome shotgun (WGS) entry which is preliminary data.</text>
</comment>
<dbReference type="AlphaFoldDB" id="A0A918TGF6"/>
<reference evidence="5" key="2">
    <citation type="submission" date="2020-09" db="EMBL/GenBank/DDBJ databases">
        <authorList>
            <person name="Sun Q."/>
            <person name="Kim S."/>
        </authorList>
    </citation>
    <scope>NUCLEOTIDE SEQUENCE</scope>
    <source>
        <strain evidence="5">KCTC 12988</strain>
    </source>
</reference>
<evidence type="ECO:0000313" key="5">
    <source>
        <dbReference type="EMBL" id="GHC48090.1"/>
    </source>
</evidence>
<evidence type="ECO:0000259" key="4">
    <source>
        <dbReference type="Pfam" id="PF03065"/>
    </source>
</evidence>
<name>A0A918TGF6_9BACT</name>
<gene>
    <name evidence="5" type="ORF">GCM10007100_12420</name>
</gene>
<keyword evidence="2" id="KW-0119">Carbohydrate metabolism</keyword>
<feature type="domain" description="Glycoside hydrolase family 57 N-terminal" evidence="4">
    <location>
        <begin position="72"/>
        <end position="350"/>
    </location>
</feature>
<comment type="similarity">
    <text evidence="1">Belongs to the glycosyl hydrolase 57 family.</text>
</comment>
<dbReference type="Pfam" id="PF03065">
    <property type="entry name" value="Glyco_hydro_57"/>
    <property type="match status" value="1"/>
</dbReference>
<proteinExistence type="inferred from homology"/>
<dbReference type="EMBL" id="BMXI01000004">
    <property type="protein sequence ID" value="GHC48090.1"/>
    <property type="molecule type" value="Genomic_DNA"/>
</dbReference>
<dbReference type="Proteomes" id="UP000644507">
    <property type="component" value="Unassembled WGS sequence"/>
</dbReference>
<evidence type="ECO:0000256" key="1">
    <source>
        <dbReference type="ARBA" id="ARBA00006821"/>
    </source>
</evidence>
<dbReference type="SUPFAM" id="SSF88713">
    <property type="entry name" value="Glycoside hydrolase/deacetylase"/>
    <property type="match status" value="1"/>
</dbReference>
<dbReference type="InterPro" id="IPR052046">
    <property type="entry name" value="GH57_Enzymes"/>
</dbReference>
<dbReference type="GO" id="GO:0003824">
    <property type="term" value="F:catalytic activity"/>
    <property type="evidence" value="ECO:0007669"/>
    <property type="project" value="InterPro"/>
</dbReference>
<dbReference type="InterPro" id="IPR004300">
    <property type="entry name" value="Glyco_hydro_57_N"/>
</dbReference>
<reference evidence="5" key="1">
    <citation type="journal article" date="2014" name="Int. J. Syst. Evol. Microbiol.">
        <title>Complete genome sequence of Corynebacterium casei LMG S-19264T (=DSM 44701T), isolated from a smear-ripened cheese.</title>
        <authorList>
            <consortium name="US DOE Joint Genome Institute (JGI-PGF)"/>
            <person name="Walter F."/>
            <person name="Albersmeier A."/>
            <person name="Kalinowski J."/>
            <person name="Ruckert C."/>
        </authorList>
    </citation>
    <scope>NUCLEOTIDE SEQUENCE</scope>
    <source>
        <strain evidence="5">KCTC 12988</strain>
    </source>
</reference>
<dbReference type="Gene3D" id="3.20.110.20">
    <property type="match status" value="1"/>
</dbReference>
<dbReference type="CDD" id="cd10795">
    <property type="entry name" value="GH57N_MJA1_like"/>
    <property type="match status" value="1"/>
</dbReference>
<evidence type="ECO:0000256" key="2">
    <source>
        <dbReference type="ARBA" id="ARBA00023277"/>
    </source>
</evidence>
<dbReference type="PANTHER" id="PTHR36306">
    <property type="entry name" value="ALPHA-AMYLASE-RELATED-RELATED"/>
    <property type="match status" value="1"/>
</dbReference>
<dbReference type="InterPro" id="IPR011330">
    <property type="entry name" value="Glyco_hydro/deAcase_b/a-brl"/>
</dbReference>
<keyword evidence="6" id="KW-1185">Reference proteome</keyword>
<feature type="region of interest" description="Disordered" evidence="3">
    <location>
        <begin position="1"/>
        <end position="56"/>
    </location>
</feature>
<organism evidence="5 6">
    <name type="scientific">Roseibacillus persicicus</name>
    <dbReference type="NCBI Taxonomy" id="454148"/>
    <lineage>
        <taxon>Bacteria</taxon>
        <taxon>Pseudomonadati</taxon>
        <taxon>Verrucomicrobiota</taxon>
        <taxon>Verrucomicrobiia</taxon>
        <taxon>Verrucomicrobiales</taxon>
        <taxon>Verrucomicrobiaceae</taxon>
        <taxon>Roseibacillus</taxon>
    </lineage>
</organism>
<dbReference type="PANTHER" id="PTHR36306:SF1">
    <property type="entry name" value="ALPHA-AMYLASE-RELATED"/>
    <property type="match status" value="1"/>
</dbReference>
<dbReference type="GO" id="GO:0005975">
    <property type="term" value="P:carbohydrate metabolic process"/>
    <property type="evidence" value="ECO:0007669"/>
    <property type="project" value="InterPro"/>
</dbReference>
<protein>
    <submittedName>
        <fullName evidence="5">Alpha-amylase</fullName>
    </submittedName>
</protein>
<evidence type="ECO:0000313" key="6">
    <source>
        <dbReference type="Proteomes" id="UP000644507"/>
    </source>
</evidence>
<sequence length="457" mass="52225">MKGFLTRLSKVLASDSSEGSDKNAKAAKAAEETTQPPAVPDKVANTKKKKAPKEEKKVSKIQVDPSLQPICFFFEAHQPNRLKPYSFFDIGNDPFYEDDELNRKLLDEVCEVSYLPANKMMTELIKEGKGQFRISLSVSGVLLEQLELNRPDVLKSFQDLHATGGVEIVAETYYHSMGFHRSKEEFKEQVEKQLEKIKEVFGVRPKAFRHTACVYYNELAAFVESMGFESMLGEAVGWILHGREANRLYRSPNCTTLKAHLRNGILSDDVAFRFGNHAWPQHPLTAEKFATWCQTNGGEVVNLFMDYECIGKHQDKDTGIFEFFRAFPAAWEKLGGRFVTVSESAAELEVAGEYDCHEPTSWADTEKDLSPWKGNAMQEEARRKILIIEKQVKSKNNPELLHQWRKMQTAEHFYFMSTKGGESGKVHERLRPYPSAYEAYLYFMNALSDLQIRLDEE</sequence>